<dbReference type="AlphaFoldDB" id="A0A9P6YPZ0"/>
<dbReference type="OrthoDB" id="529273at2759"/>
<dbReference type="Pfam" id="PF04577">
    <property type="entry name" value="Glyco_transf_61"/>
    <property type="match status" value="1"/>
</dbReference>
<keyword evidence="2" id="KW-0328">Glycosyltransferase</keyword>
<evidence type="ECO:0000256" key="6">
    <source>
        <dbReference type="ARBA" id="ARBA00023136"/>
    </source>
</evidence>
<keyword evidence="4" id="KW-0812">Transmembrane</keyword>
<protein>
    <recommendedName>
        <fullName evidence="8">Glycosyltransferase 61 catalytic domain-containing protein</fullName>
    </recommendedName>
</protein>
<dbReference type="GO" id="GO:0016757">
    <property type="term" value="F:glycosyltransferase activity"/>
    <property type="evidence" value="ECO:0007669"/>
    <property type="project" value="UniProtKB-KW"/>
</dbReference>
<evidence type="ECO:0000256" key="3">
    <source>
        <dbReference type="ARBA" id="ARBA00022679"/>
    </source>
</evidence>
<evidence type="ECO:0000256" key="2">
    <source>
        <dbReference type="ARBA" id="ARBA00022676"/>
    </source>
</evidence>
<comment type="caution">
    <text evidence="9">The sequence shown here is derived from an EMBL/GenBank/DDBJ whole genome shotgun (WGS) entry which is preliminary data.</text>
</comment>
<dbReference type="InterPro" id="IPR049625">
    <property type="entry name" value="Glyco_transf_61_cat"/>
</dbReference>
<dbReference type="EMBL" id="JAANIT010000002">
    <property type="protein sequence ID" value="KAG1554315.1"/>
    <property type="molecule type" value="Genomic_DNA"/>
</dbReference>
<evidence type="ECO:0000256" key="1">
    <source>
        <dbReference type="ARBA" id="ARBA00004167"/>
    </source>
</evidence>
<dbReference type="PANTHER" id="PTHR20961:SF38">
    <property type="entry name" value="PROTEIN O-LINKED-MANNOSE BETA-1,4-N-ACETYLGLUCOSAMINYLTRANSFERASE 2"/>
    <property type="match status" value="1"/>
</dbReference>
<evidence type="ECO:0000313" key="9">
    <source>
        <dbReference type="EMBL" id="KAG1554315.1"/>
    </source>
</evidence>
<organism evidence="9 10">
    <name type="scientific">Rhizopus oryzae</name>
    <name type="common">Mucormycosis agent</name>
    <name type="synonym">Rhizopus arrhizus var. delemar</name>
    <dbReference type="NCBI Taxonomy" id="64495"/>
    <lineage>
        <taxon>Eukaryota</taxon>
        <taxon>Fungi</taxon>
        <taxon>Fungi incertae sedis</taxon>
        <taxon>Mucoromycota</taxon>
        <taxon>Mucoromycotina</taxon>
        <taxon>Mucoromycetes</taxon>
        <taxon>Mucorales</taxon>
        <taxon>Mucorineae</taxon>
        <taxon>Rhizopodaceae</taxon>
        <taxon>Rhizopus</taxon>
    </lineage>
</organism>
<dbReference type="InterPro" id="IPR007657">
    <property type="entry name" value="Glycosyltransferase_61"/>
</dbReference>
<accession>A0A9P6YPZ0</accession>
<comment type="subcellular location">
    <subcellularLocation>
        <location evidence="1">Membrane</location>
        <topology evidence="1">Single-pass membrane protein</topology>
    </subcellularLocation>
</comment>
<gene>
    <name evidence="9" type="ORF">G6F51_000048</name>
</gene>
<dbReference type="PANTHER" id="PTHR20961">
    <property type="entry name" value="GLYCOSYLTRANSFERASE"/>
    <property type="match status" value="1"/>
</dbReference>
<feature type="domain" description="Glycosyltransferase 61 catalytic" evidence="8">
    <location>
        <begin position="136"/>
        <end position="237"/>
    </location>
</feature>
<name>A0A9P6YPZ0_RHIOR</name>
<dbReference type="Proteomes" id="UP000717996">
    <property type="component" value="Unassembled WGS sequence"/>
</dbReference>
<evidence type="ECO:0000256" key="7">
    <source>
        <dbReference type="ARBA" id="ARBA00023180"/>
    </source>
</evidence>
<evidence type="ECO:0000256" key="5">
    <source>
        <dbReference type="ARBA" id="ARBA00022989"/>
    </source>
</evidence>
<evidence type="ECO:0000259" key="8">
    <source>
        <dbReference type="Pfam" id="PF04577"/>
    </source>
</evidence>
<keyword evidence="6" id="KW-0472">Membrane</keyword>
<keyword evidence="3" id="KW-0808">Transferase</keyword>
<keyword evidence="5" id="KW-1133">Transmembrane helix</keyword>
<keyword evidence="7" id="KW-0325">Glycoprotein</keyword>
<sequence>MNSVYRRAHFVNETLFVYGLYGPYHFSHFIFNGLIPLYSTIREYLPDNSAPYSLLRARTYLDRYTPLDMDVLGLPEGHDIVLNYKNVRTALQTTPPFNPICFSRAVVGTGNRCSLPYCEREIPIEDYDAFINDIKKMEVQPEDPCLNSVREYHSGSKTNIKFAILNRKQSRHITNIPDVIEAMLKEFKDVSIKLINYDEGCNIRSTAQLVEDIDVFISPHGNGLGSGLFMKKGSTVISIDSRWYSEDWFYWPMKAVNVRILYYDCNNPSCQEFDEQLLMKLAPDLTEEQKKEIMTQEVTSVDRLLVEQYRKDSKRRIDIERFIVFLKDNLPFLL</sequence>
<evidence type="ECO:0000313" key="10">
    <source>
        <dbReference type="Proteomes" id="UP000717996"/>
    </source>
</evidence>
<evidence type="ECO:0000256" key="4">
    <source>
        <dbReference type="ARBA" id="ARBA00022692"/>
    </source>
</evidence>
<proteinExistence type="predicted"/>
<dbReference type="GO" id="GO:0016020">
    <property type="term" value="C:membrane"/>
    <property type="evidence" value="ECO:0007669"/>
    <property type="project" value="UniProtKB-SubCell"/>
</dbReference>
<reference evidence="9" key="1">
    <citation type="journal article" date="2020" name="Microb. Genom.">
        <title>Genetic diversity of clinical and environmental Mucorales isolates obtained from an investigation of mucormycosis cases among solid organ transplant recipients.</title>
        <authorList>
            <person name="Nguyen M.H."/>
            <person name="Kaul D."/>
            <person name="Muto C."/>
            <person name="Cheng S.J."/>
            <person name="Richter R.A."/>
            <person name="Bruno V.M."/>
            <person name="Liu G."/>
            <person name="Beyhan S."/>
            <person name="Sundermann A.J."/>
            <person name="Mounaud S."/>
            <person name="Pasculle A.W."/>
            <person name="Nierman W.C."/>
            <person name="Driscoll E."/>
            <person name="Cumbie R."/>
            <person name="Clancy C.J."/>
            <person name="Dupont C.L."/>
        </authorList>
    </citation>
    <scope>NUCLEOTIDE SEQUENCE</scope>
    <source>
        <strain evidence="9">GL16</strain>
    </source>
</reference>